<evidence type="ECO:0000256" key="11">
    <source>
        <dbReference type="ARBA" id="ARBA00047838"/>
    </source>
</evidence>
<evidence type="ECO:0000313" key="14">
    <source>
        <dbReference type="Proteomes" id="UP000310353"/>
    </source>
</evidence>
<protein>
    <recommendedName>
        <fullName evidence="4">imidazole glycerol-phosphate synthase</fullName>
        <ecNumber evidence="4">4.3.2.10</ecNumber>
    </recommendedName>
    <alternativeName>
        <fullName evidence="10">IGP synthase cyclase subunit</fullName>
    </alternativeName>
</protein>
<evidence type="ECO:0000256" key="4">
    <source>
        <dbReference type="ARBA" id="ARBA00012809"/>
    </source>
</evidence>
<evidence type="ECO:0000256" key="8">
    <source>
        <dbReference type="ARBA" id="ARBA00023239"/>
    </source>
</evidence>
<comment type="similarity">
    <text evidence="2 12">Belongs to the HisA/HisF family.</text>
</comment>
<dbReference type="InterPro" id="IPR006062">
    <property type="entry name" value="His_biosynth"/>
</dbReference>
<dbReference type="InterPro" id="IPR011060">
    <property type="entry name" value="RibuloseP-bd_barrel"/>
</dbReference>
<dbReference type="RefSeq" id="WP_137621874.1">
    <property type="nucleotide sequence ID" value="NZ_NXMA01000003.1"/>
</dbReference>
<evidence type="ECO:0000256" key="5">
    <source>
        <dbReference type="ARBA" id="ARBA00022490"/>
    </source>
</evidence>
<dbReference type="UniPathway" id="UPA00031">
    <property type="reaction ID" value="UER00010"/>
</dbReference>
<dbReference type="CDD" id="cd04731">
    <property type="entry name" value="HisF"/>
    <property type="match status" value="1"/>
</dbReference>
<sequence>MLKTRIIPCVLLKNGQLVKSIGFKDFRTIGHLTSTMRIYNARNVDELIILDIDASKTGEIDFESLEDLAKECFMPLTIGGGIKTIEDIQKILNLGADKIAINSKALEDPSFIVKAANRFGSQCIVCSIDVKRKDDRFCVYSKGELLDIDPLKFALEYEKQGAGEILLTSIDFEGKAQGYDLELLNLFKDKLQIPLIINGGLGKPSDASKALNLGADALAGAYIFHFSQYTPKDIKEELAKEGFAVRMN</sequence>
<evidence type="ECO:0000256" key="9">
    <source>
        <dbReference type="ARBA" id="ARBA00025475"/>
    </source>
</evidence>
<evidence type="ECO:0000256" key="2">
    <source>
        <dbReference type="ARBA" id="ARBA00009667"/>
    </source>
</evidence>
<organism evidence="13 14">
    <name type="scientific">Campylobacter aviculae</name>
    <dbReference type="NCBI Taxonomy" id="2510190"/>
    <lineage>
        <taxon>Bacteria</taxon>
        <taxon>Pseudomonadati</taxon>
        <taxon>Campylobacterota</taxon>
        <taxon>Epsilonproteobacteria</taxon>
        <taxon>Campylobacterales</taxon>
        <taxon>Campylobacteraceae</taxon>
        <taxon>Campylobacter</taxon>
    </lineage>
</organism>
<dbReference type="SUPFAM" id="SSF51366">
    <property type="entry name" value="Ribulose-phoshate binding barrel"/>
    <property type="match status" value="1"/>
</dbReference>
<comment type="pathway">
    <text evidence="1">Amino-acid biosynthesis; L-histidine biosynthesis; L-histidine from 5-phospho-alpha-D-ribose 1-diphosphate: step 5/9.</text>
</comment>
<comment type="catalytic activity">
    <reaction evidence="11">
        <text>5-[(5-phospho-1-deoxy-D-ribulos-1-ylimino)methylamino]-1-(5-phospho-beta-D-ribosyl)imidazole-4-carboxamide + L-glutamine = D-erythro-1-(imidazol-4-yl)glycerol 3-phosphate + 5-amino-1-(5-phospho-beta-D-ribosyl)imidazole-4-carboxamide + L-glutamate + H(+)</text>
        <dbReference type="Rhea" id="RHEA:24793"/>
        <dbReference type="ChEBI" id="CHEBI:15378"/>
        <dbReference type="ChEBI" id="CHEBI:29985"/>
        <dbReference type="ChEBI" id="CHEBI:58278"/>
        <dbReference type="ChEBI" id="CHEBI:58359"/>
        <dbReference type="ChEBI" id="CHEBI:58475"/>
        <dbReference type="ChEBI" id="CHEBI:58525"/>
        <dbReference type="EC" id="4.3.2.10"/>
    </reaction>
</comment>
<proteinExistence type="inferred from homology"/>
<dbReference type="Proteomes" id="UP000310353">
    <property type="component" value="Unassembled WGS sequence"/>
</dbReference>
<dbReference type="PANTHER" id="PTHR21235">
    <property type="entry name" value="IMIDAZOLE GLYCEROL PHOSPHATE SYNTHASE SUBUNIT HISF/H IGP SYNTHASE SUBUNIT HISF/H"/>
    <property type="match status" value="1"/>
</dbReference>
<evidence type="ECO:0000256" key="1">
    <source>
        <dbReference type="ARBA" id="ARBA00005091"/>
    </source>
</evidence>
<evidence type="ECO:0000256" key="12">
    <source>
        <dbReference type="RuleBase" id="RU003657"/>
    </source>
</evidence>
<evidence type="ECO:0000313" key="13">
    <source>
        <dbReference type="EMBL" id="TKX32844.1"/>
    </source>
</evidence>
<keyword evidence="5" id="KW-0963">Cytoplasm</keyword>
<dbReference type="InterPro" id="IPR050064">
    <property type="entry name" value="IGPS_HisA/HisF"/>
</dbReference>
<dbReference type="PANTHER" id="PTHR21235:SF2">
    <property type="entry name" value="IMIDAZOLE GLYCEROL PHOSPHATE SYNTHASE HISHF"/>
    <property type="match status" value="1"/>
</dbReference>
<reference evidence="13 14" key="1">
    <citation type="submission" date="2018-05" db="EMBL/GenBank/DDBJ databases">
        <title>Novel Campyloabacter and Helicobacter Species and Strains.</title>
        <authorList>
            <person name="Mannion A.J."/>
            <person name="Shen Z."/>
            <person name="Fox J.G."/>
        </authorList>
    </citation>
    <scope>NUCLEOTIDE SEQUENCE [LARGE SCALE GENOMIC DNA]</scope>
    <source>
        <strain evidence="14">MIT17-670</strain>
    </source>
</reference>
<comment type="caution">
    <text evidence="13">The sequence shown here is derived from an EMBL/GenBank/DDBJ whole genome shotgun (WGS) entry which is preliminary data.</text>
</comment>
<keyword evidence="14" id="KW-1185">Reference proteome</keyword>
<keyword evidence="7 12" id="KW-0368">Histidine biosynthesis</keyword>
<evidence type="ECO:0000256" key="7">
    <source>
        <dbReference type="ARBA" id="ARBA00023102"/>
    </source>
</evidence>
<comment type="subunit">
    <text evidence="3">Heterodimer of HisH and HisF.</text>
</comment>
<dbReference type="Gene3D" id="3.20.20.70">
    <property type="entry name" value="Aldolase class I"/>
    <property type="match status" value="1"/>
</dbReference>
<dbReference type="EMBL" id="NXMA01000003">
    <property type="protein sequence ID" value="TKX32844.1"/>
    <property type="molecule type" value="Genomic_DNA"/>
</dbReference>
<dbReference type="AlphaFoldDB" id="A0A4U7BUU8"/>
<gene>
    <name evidence="13" type="ORF">CQA76_02515</name>
</gene>
<keyword evidence="8" id="KW-0456">Lyase</keyword>
<accession>A0A4U7BUU8</accession>
<dbReference type="OrthoDB" id="9807749at2"/>
<name>A0A4U7BUU8_9BACT</name>
<dbReference type="GO" id="GO:0000107">
    <property type="term" value="F:imidazoleglycerol-phosphate synthase activity"/>
    <property type="evidence" value="ECO:0007669"/>
    <property type="project" value="InterPro"/>
</dbReference>
<dbReference type="GO" id="GO:0016829">
    <property type="term" value="F:lyase activity"/>
    <property type="evidence" value="ECO:0007669"/>
    <property type="project" value="UniProtKB-KW"/>
</dbReference>
<dbReference type="InterPro" id="IPR013785">
    <property type="entry name" value="Aldolase_TIM"/>
</dbReference>
<comment type="function">
    <text evidence="9">IGPS catalyzes the conversion of PRFAR and glutamine to IGP, AICAR and glutamate. The HisF subunit catalyzes the cyclization activity that produces IGP and AICAR from PRFAR using the ammonia provided by the HisH subunit.</text>
</comment>
<evidence type="ECO:0000256" key="10">
    <source>
        <dbReference type="ARBA" id="ARBA00030264"/>
    </source>
</evidence>
<dbReference type="Pfam" id="PF00977">
    <property type="entry name" value="His_biosynth"/>
    <property type="match status" value="1"/>
</dbReference>
<dbReference type="EC" id="4.3.2.10" evidence="4"/>
<dbReference type="InterPro" id="IPR004651">
    <property type="entry name" value="HisF"/>
</dbReference>
<dbReference type="GO" id="GO:0000105">
    <property type="term" value="P:L-histidine biosynthetic process"/>
    <property type="evidence" value="ECO:0007669"/>
    <property type="project" value="UniProtKB-UniPathway"/>
</dbReference>
<keyword evidence="6 12" id="KW-0028">Amino-acid biosynthesis</keyword>
<evidence type="ECO:0000256" key="6">
    <source>
        <dbReference type="ARBA" id="ARBA00022605"/>
    </source>
</evidence>
<evidence type="ECO:0000256" key="3">
    <source>
        <dbReference type="ARBA" id="ARBA00011152"/>
    </source>
</evidence>